<dbReference type="PANTHER" id="PTHR30143">
    <property type="entry name" value="ACID HYDRATASE"/>
    <property type="match status" value="1"/>
</dbReference>
<reference evidence="3 4" key="2">
    <citation type="submission" date="2020-08" db="EMBL/GenBank/DDBJ databases">
        <title>Stappia taiwanensis sp. nov., isolated from a coastal thermal spring.</title>
        <authorList>
            <person name="Kampfer P."/>
        </authorList>
    </citation>
    <scope>NUCLEOTIDE SEQUENCE [LARGE SCALE GENOMIC DNA]</scope>
    <source>
        <strain evidence="3 4">DSM 23284</strain>
    </source>
</reference>
<dbReference type="InterPro" id="IPR011234">
    <property type="entry name" value="Fumarylacetoacetase-like_C"/>
</dbReference>
<keyword evidence="4" id="KW-1185">Reference proteome</keyword>
<dbReference type="Pfam" id="PF01557">
    <property type="entry name" value="FAA_hydrolase"/>
    <property type="match status" value="1"/>
</dbReference>
<evidence type="ECO:0000313" key="4">
    <source>
        <dbReference type="Proteomes" id="UP000559404"/>
    </source>
</evidence>
<dbReference type="SUPFAM" id="SSF56529">
    <property type="entry name" value="FAH"/>
    <property type="match status" value="1"/>
</dbReference>
<dbReference type="PANTHER" id="PTHR30143:SF0">
    <property type="entry name" value="2-KETO-4-PENTENOATE HYDRATASE"/>
    <property type="match status" value="1"/>
</dbReference>
<dbReference type="GO" id="GO:0008684">
    <property type="term" value="F:2-oxopent-4-enoate hydratase activity"/>
    <property type="evidence" value="ECO:0007669"/>
    <property type="project" value="TreeGrafter"/>
</dbReference>
<feature type="domain" description="Fumarylacetoacetase-like C-terminal" evidence="2">
    <location>
        <begin position="77"/>
        <end position="254"/>
    </location>
</feature>
<dbReference type="EMBL" id="JACEON010000021">
    <property type="protein sequence ID" value="MBA4613627.1"/>
    <property type="molecule type" value="Genomic_DNA"/>
</dbReference>
<dbReference type="AlphaFoldDB" id="A0A838XV62"/>
<dbReference type="InterPro" id="IPR036663">
    <property type="entry name" value="Fumarylacetoacetase_C_sf"/>
</dbReference>
<organism evidence="3 4">
    <name type="scientific">Stappia taiwanensis</name>
    <dbReference type="NCBI Taxonomy" id="992267"/>
    <lineage>
        <taxon>Bacteria</taxon>
        <taxon>Pseudomonadati</taxon>
        <taxon>Pseudomonadota</taxon>
        <taxon>Alphaproteobacteria</taxon>
        <taxon>Hyphomicrobiales</taxon>
        <taxon>Stappiaceae</taxon>
        <taxon>Stappia</taxon>
    </lineage>
</organism>
<dbReference type="InterPro" id="IPR050772">
    <property type="entry name" value="Hydratase-Decarb/MhpD_sf"/>
</dbReference>
<evidence type="ECO:0000259" key="2">
    <source>
        <dbReference type="Pfam" id="PF01557"/>
    </source>
</evidence>
<reference evidence="3 4" key="1">
    <citation type="submission" date="2020-07" db="EMBL/GenBank/DDBJ databases">
        <authorList>
            <person name="Li M."/>
        </authorList>
    </citation>
    <scope>NUCLEOTIDE SEQUENCE [LARGE SCALE GENOMIC DNA]</scope>
    <source>
        <strain evidence="3 4">DSM 23284</strain>
    </source>
</reference>
<comment type="caution">
    <text evidence="3">The sequence shown here is derived from an EMBL/GenBank/DDBJ whole genome shotgun (WGS) entry which is preliminary data.</text>
</comment>
<name>A0A838XV62_9HYPH</name>
<evidence type="ECO:0000313" key="3">
    <source>
        <dbReference type="EMBL" id="MBA4613627.1"/>
    </source>
</evidence>
<dbReference type="Proteomes" id="UP000559404">
    <property type="component" value="Unassembled WGS sequence"/>
</dbReference>
<sequence length="255" mass="26817">MSNDLVSIAERLDQAILTATATPQLPKGSEIEAATGYAVQAHGIELRKARGERVIGVKMGLTSRAKMEQVGVDEVTWGRLTDTMRREEGGTLARADFIHPRAEPEVAFILGRRLTGEVSLAEAALAVEALAPAVEIIDSRYENFRFALGDVVADNSSSAAFFLGPRAKPDTDIANLGIVLSINGAPREIGSSAAILGHPLRALVAAARMTARAGHVLEPGDIVLAGAATAAVPLQVGMQVEARIQHLGRVGFSVV</sequence>
<evidence type="ECO:0000256" key="1">
    <source>
        <dbReference type="ARBA" id="ARBA00023239"/>
    </source>
</evidence>
<protein>
    <submittedName>
        <fullName evidence="3">Fumarylacetoacetate hydrolase family protein</fullName>
    </submittedName>
</protein>
<dbReference type="GO" id="GO:0016787">
    <property type="term" value="F:hydrolase activity"/>
    <property type="evidence" value="ECO:0007669"/>
    <property type="project" value="UniProtKB-KW"/>
</dbReference>
<gene>
    <name evidence="3" type="ORF">H1W37_18370</name>
</gene>
<dbReference type="RefSeq" id="WP_181761820.1">
    <property type="nucleotide sequence ID" value="NZ_BMCR01000005.1"/>
</dbReference>
<proteinExistence type="predicted"/>
<dbReference type="Gene3D" id="3.90.850.10">
    <property type="entry name" value="Fumarylacetoacetase-like, C-terminal domain"/>
    <property type="match status" value="1"/>
</dbReference>
<dbReference type="GO" id="GO:0005737">
    <property type="term" value="C:cytoplasm"/>
    <property type="evidence" value="ECO:0007669"/>
    <property type="project" value="TreeGrafter"/>
</dbReference>
<keyword evidence="3" id="KW-0378">Hydrolase</keyword>
<accession>A0A838XV62</accession>
<keyword evidence="1" id="KW-0456">Lyase</keyword>